<comment type="catalytic activity">
    <reaction evidence="1 18">
        <text>a 1,2-diacyl-sn-glycero-3-phosphate + CTP + H(+) = a CDP-1,2-diacyl-sn-glycerol + diphosphate</text>
        <dbReference type="Rhea" id="RHEA:16229"/>
        <dbReference type="ChEBI" id="CHEBI:15378"/>
        <dbReference type="ChEBI" id="CHEBI:33019"/>
        <dbReference type="ChEBI" id="CHEBI:37563"/>
        <dbReference type="ChEBI" id="CHEBI:58332"/>
        <dbReference type="ChEBI" id="CHEBI:58608"/>
        <dbReference type="EC" id="2.7.7.41"/>
    </reaction>
</comment>
<evidence type="ECO:0000256" key="15">
    <source>
        <dbReference type="ARBA" id="ARBA00023136"/>
    </source>
</evidence>
<dbReference type="EMBL" id="FRAR01000019">
    <property type="protein sequence ID" value="SHK65356.1"/>
    <property type="molecule type" value="Genomic_DNA"/>
</dbReference>
<evidence type="ECO:0000256" key="7">
    <source>
        <dbReference type="ARBA" id="ARBA00019373"/>
    </source>
</evidence>
<proteinExistence type="inferred from homology"/>
<evidence type="ECO:0000256" key="8">
    <source>
        <dbReference type="ARBA" id="ARBA00022475"/>
    </source>
</evidence>
<dbReference type="OrthoDB" id="9799199at2"/>
<evidence type="ECO:0000256" key="11">
    <source>
        <dbReference type="ARBA" id="ARBA00022692"/>
    </source>
</evidence>
<feature type="transmembrane region" description="Helical" evidence="19">
    <location>
        <begin position="104"/>
        <end position="123"/>
    </location>
</feature>
<dbReference type="UniPathway" id="UPA00557">
    <property type="reaction ID" value="UER00614"/>
</dbReference>
<dbReference type="AlphaFoldDB" id="A0A1M6U850"/>
<keyword evidence="15 19" id="KW-0472">Membrane</keyword>
<dbReference type="GO" id="GO:0005886">
    <property type="term" value="C:plasma membrane"/>
    <property type="evidence" value="ECO:0007669"/>
    <property type="project" value="UniProtKB-SubCell"/>
</dbReference>
<dbReference type="GO" id="GO:0016024">
    <property type="term" value="P:CDP-diacylglycerol biosynthetic process"/>
    <property type="evidence" value="ECO:0007669"/>
    <property type="project" value="UniProtKB-UniPathway"/>
</dbReference>
<comment type="subcellular location">
    <subcellularLocation>
        <location evidence="2">Cell membrane</location>
        <topology evidence="2">Multi-pass membrane protein</topology>
    </subcellularLocation>
</comment>
<keyword evidence="11 18" id="KW-0812">Transmembrane</keyword>
<dbReference type="PROSITE" id="PS01315">
    <property type="entry name" value="CDS"/>
    <property type="match status" value="1"/>
</dbReference>
<dbReference type="Pfam" id="PF01148">
    <property type="entry name" value="CTP_transf_1"/>
    <property type="match status" value="1"/>
</dbReference>
<feature type="transmembrane region" description="Helical" evidence="19">
    <location>
        <begin position="6"/>
        <end position="37"/>
    </location>
</feature>
<feature type="transmembrane region" description="Helical" evidence="19">
    <location>
        <begin position="49"/>
        <end position="70"/>
    </location>
</feature>
<evidence type="ECO:0000256" key="2">
    <source>
        <dbReference type="ARBA" id="ARBA00004651"/>
    </source>
</evidence>
<evidence type="ECO:0000256" key="19">
    <source>
        <dbReference type="SAM" id="Phobius"/>
    </source>
</evidence>
<dbReference type="GO" id="GO:0004605">
    <property type="term" value="F:phosphatidate cytidylyltransferase activity"/>
    <property type="evidence" value="ECO:0007669"/>
    <property type="project" value="UniProtKB-EC"/>
</dbReference>
<keyword evidence="21" id="KW-1185">Reference proteome</keyword>
<evidence type="ECO:0000256" key="14">
    <source>
        <dbReference type="ARBA" id="ARBA00023098"/>
    </source>
</evidence>
<evidence type="ECO:0000313" key="21">
    <source>
        <dbReference type="Proteomes" id="UP000183997"/>
    </source>
</evidence>
<dbReference type="PANTHER" id="PTHR46382">
    <property type="entry name" value="PHOSPHATIDATE CYTIDYLYLTRANSFERASE"/>
    <property type="match status" value="1"/>
</dbReference>
<organism evidence="20 21">
    <name type="scientific">Desulforamulus aeronauticus DSM 10349</name>
    <dbReference type="NCBI Taxonomy" id="1121421"/>
    <lineage>
        <taxon>Bacteria</taxon>
        <taxon>Bacillati</taxon>
        <taxon>Bacillota</taxon>
        <taxon>Clostridia</taxon>
        <taxon>Eubacteriales</taxon>
        <taxon>Peptococcaceae</taxon>
        <taxon>Desulforamulus</taxon>
    </lineage>
</organism>
<evidence type="ECO:0000256" key="17">
    <source>
        <dbReference type="ARBA" id="ARBA00023264"/>
    </source>
</evidence>
<evidence type="ECO:0000256" key="3">
    <source>
        <dbReference type="ARBA" id="ARBA00005119"/>
    </source>
</evidence>
<keyword evidence="10 18" id="KW-0808">Transferase</keyword>
<evidence type="ECO:0000256" key="4">
    <source>
        <dbReference type="ARBA" id="ARBA00005189"/>
    </source>
</evidence>
<dbReference type="STRING" id="1121421.SAMN02745123_02630"/>
<keyword evidence="16" id="KW-0594">Phospholipid biosynthesis</keyword>
<keyword evidence="17" id="KW-1208">Phospholipid metabolism</keyword>
<comment type="similarity">
    <text evidence="5 18">Belongs to the CDS family.</text>
</comment>
<sequence>MLHLRVLSALVGIPVIVLSAWYGGWVLWLLVLIFFMLSSLEIAVILKGLHLQPSAWLIQVGGLITFASAYLYKDEYIGFTIVLLLFANLLLMVFQYPKTGPLDAFGNVTAVLYLANFVFFYLIRGLENGFVWLLLLLTATWASDTFAYFVGRVLGKHKLAPLLSPKKTIEGAVGGVIGSSLTALAFVKLVPVLPLWPVVLLGALIGIASLLGDLVESALKRQAGVKDSGNIIPGHGGMLDRFDSLLFTAPLVYYVVNLLII</sequence>
<evidence type="ECO:0000256" key="1">
    <source>
        <dbReference type="ARBA" id="ARBA00001698"/>
    </source>
</evidence>
<dbReference type="Proteomes" id="UP000183997">
    <property type="component" value="Unassembled WGS sequence"/>
</dbReference>
<feature type="transmembrane region" description="Helical" evidence="19">
    <location>
        <begin position="195"/>
        <end position="215"/>
    </location>
</feature>
<name>A0A1M6U850_9FIRM</name>
<keyword evidence="14" id="KW-0443">Lipid metabolism</keyword>
<dbReference type="PANTHER" id="PTHR46382:SF1">
    <property type="entry name" value="PHOSPHATIDATE CYTIDYLYLTRANSFERASE"/>
    <property type="match status" value="1"/>
</dbReference>
<dbReference type="InterPro" id="IPR000374">
    <property type="entry name" value="PC_trans"/>
</dbReference>
<gene>
    <name evidence="20" type="ORF">SAMN02745123_02630</name>
</gene>
<reference evidence="21" key="1">
    <citation type="submission" date="2016-11" db="EMBL/GenBank/DDBJ databases">
        <authorList>
            <person name="Varghese N."/>
            <person name="Submissions S."/>
        </authorList>
    </citation>
    <scope>NUCLEOTIDE SEQUENCE [LARGE SCALE GENOMIC DNA]</scope>
    <source>
        <strain evidence="21">DSM 10349</strain>
    </source>
</reference>
<evidence type="ECO:0000256" key="16">
    <source>
        <dbReference type="ARBA" id="ARBA00023209"/>
    </source>
</evidence>
<feature type="transmembrane region" description="Helical" evidence="19">
    <location>
        <begin position="76"/>
        <end position="97"/>
    </location>
</feature>
<keyword evidence="13 19" id="KW-1133">Transmembrane helix</keyword>
<evidence type="ECO:0000256" key="12">
    <source>
        <dbReference type="ARBA" id="ARBA00022695"/>
    </source>
</evidence>
<protein>
    <recommendedName>
        <fullName evidence="7 18">Phosphatidate cytidylyltransferase</fullName>
        <ecNumber evidence="6 18">2.7.7.41</ecNumber>
    </recommendedName>
</protein>
<accession>A0A1M6U850</accession>
<comment type="pathway">
    <text evidence="4">Lipid metabolism.</text>
</comment>
<dbReference type="EC" id="2.7.7.41" evidence="6 18"/>
<keyword evidence="9" id="KW-0444">Lipid biosynthesis</keyword>
<evidence type="ECO:0000256" key="10">
    <source>
        <dbReference type="ARBA" id="ARBA00022679"/>
    </source>
</evidence>
<comment type="pathway">
    <text evidence="3 18">Phospholipid metabolism; CDP-diacylglycerol biosynthesis; CDP-diacylglycerol from sn-glycerol 3-phosphate: step 3/3.</text>
</comment>
<evidence type="ECO:0000256" key="5">
    <source>
        <dbReference type="ARBA" id="ARBA00010185"/>
    </source>
</evidence>
<evidence type="ECO:0000256" key="13">
    <source>
        <dbReference type="ARBA" id="ARBA00022989"/>
    </source>
</evidence>
<evidence type="ECO:0000256" key="9">
    <source>
        <dbReference type="ARBA" id="ARBA00022516"/>
    </source>
</evidence>
<feature type="transmembrane region" description="Helical" evidence="19">
    <location>
        <begin position="129"/>
        <end position="150"/>
    </location>
</feature>
<keyword evidence="8" id="KW-1003">Cell membrane</keyword>
<keyword evidence="12 18" id="KW-0548">Nucleotidyltransferase</keyword>
<evidence type="ECO:0000256" key="18">
    <source>
        <dbReference type="RuleBase" id="RU003938"/>
    </source>
</evidence>
<evidence type="ECO:0000313" key="20">
    <source>
        <dbReference type="EMBL" id="SHK65356.1"/>
    </source>
</evidence>
<evidence type="ECO:0000256" key="6">
    <source>
        <dbReference type="ARBA" id="ARBA00012487"/>
    </source>
</evidence>